<gene>
    <name evidence="1" type="ORF">DFO73_109179</name>
</gene>
<dbReference type="Proteomes" id="UP000247150">
    <property type="component" value="Unassembled WGS sequence"/>
</dbReference>
<reference evidence="1 2" key="1">
    <citation type="submission" date="2018-05" db="EMBL/GenBank/DDBJ databases">
        <title>Freshwater and sediment microbial communities from various areas in North America, analyzing microbe dynamics in response to fracking.</title>
        <authorList>
            <person name="Lamendella R."/>
        </authorList>
    </citation>
    <scope>NUCLEOTIDE SEQUENCE [LARGE SCALE GENOMIC DNA]</scope>
    <source>
        <strain evidence="1 2">15_TX</strain>
    </source>
</reference>
<dbReference type="EMBL" id="QGTW01000009">
    <property type="protein sequence ID" value="PWW27013.1"/>
    <property type="molecule type" value="Genomic_DNA"/>
</dbReference>
<sequence>MNFEMQKANLLAENINDFINFVEKNLDNNIFNLDKNKLYQIKLIIEDYKFHILAAELLRINRFTWDEKYTHLLVDRFRKGLSIIDEFIERNYHDLFMVTGRVYTLKNLSSSFKEF</sequence>
<proteinExistence type="predicted"/>
<dbReference type="OrthoDB" id="2921074at2"/>
<accession>A0A2V2ZRR6</accession>
<evidence type="ECO:0000313" key="2">
    <source>
        <dbReference type="Proteomes" id="UP000247150"/>
    </source>
</evidence>
<dbReference type="RefSeq" id="WP_110065968.1">
    <property type="nucleotide sequence ID" value="NZ_QGTW01000009.1"/>
</dbReference>
<evidence type="ECO:0000313" key="1">
    <source>
        <dbReference type="EMBL" id="PWW27013.1"/>
    </source>
</evidence>
<comment type="caution">
    <text evidence="1">The sequence shown here is derived from an EMBL/GenBank/DDBJ whole genome shotgun (WGS) entry which is preliminary data.</text>
</comment>
<protein>
    <submittedName>
        <fullName evidence="1">Uncharacterized protein</fullName>
    </submittedName>
</protein>
<organism evidence="1 2">
    <name type="scientific">Cytobacillus oceanisediminis</name>
    <dbReference type="NCBI Taxonomy" id="665099"/>
    <lineage>
        <taxon>Bacteria</taxon>
        <taxon>Bacillati</taxon>
        <taxon>Bacillota</taxon>
        <taxon>Bacilli</taxon>
        <taxon>Bacillales</taxon>
        <taxon>Bacillaceae</taxon>
        <taxon>Cytobacillus</taxon>
    </lineage>
</organism>
<name>A0A2V2ZRR6_9BACI</name>
<dbReference type="AlphaFoldDB" id="A0A2V2ZRR6"/>